<evidence type="ECO:0000256" key="7">
    <source>
        <dbReference type="ARBA" id="ARBA00023136"/>
    </source>
</evidence>
<proteinExistence type="predicted"/>
<gene>
    <name evidence="10" type="ORF">N47_H25240</name>
</gene>
<evidence type="ECO:0000256" key="1">
    <source>
        <dbReference type="ARBA" id="ARBA00004651"/>
    </source>
</evidence>
<evidence type="ECO:0000256" key="5">
    <source>
        <dbReference type="ARBA" id="ARBA00022692"/>
    </source>
</evidence>
<feature type="transmembrane region" description="Helical" evidence="8">
    <location>
        <begin position="71"/>
        <end position="91"/>
    </location>
</feature>
<dbReference type="GO" id="GO:0010041">
    <property type="term" value="P:response to iron(III) ion"/>
    <property type="evidence" value="ECO:0007669"/>
    <property type="project" value="TreeGrafter"/>
</dbReference>
<accession>E1YAV8</accession>
<feature type="domain" description="Glycosyltransferase RgtA/B/C/D-like" evidence="9">
    <location>
        <begin position="57"/>
        <end position="203"/>
    </location>
</feature>
<feature type="transmembrane region" description="Helical" evidence="8">
    <location>
        <begin position="340"/>
        <end position="356"/>
    </location>
</feature>
<keyword evidence="4" id="KW-0808">Transferase</keyword>
<evidence type="ECO:0000256" key="3">
    <source>
        <dbReference type="ARBA" id="ARBA00022676"/>
    </source>
</evidence>
<feature type="transmembrane region" description="Helical" evidence="8">
    <location>
        <begin position="126"/>
        <end position="144"/>
    </location>
</feature>
<dbReference type="GO" id="GO:0005886">
    <property type="term" value="C:plasma membrane"/>
    <property type="evidence" value="ECO:0007669"/>
    <property type="project" value="UniProtKB-SubCell"/>
</dbReference>
<feature type="transmembrane region" description="Helical" evidence="8">
    <location>
        <begin position="150"/>
        <end position="180"/>
    </location>
</feature>
<evidence type="ECO:0000256" key="8">
    <source>
        <dbReference type="SAM" id="Phobius"/>
    </source>
</evidence>
<feature type="transmembrane region" description="Helical" evidence="8">
    <location>
        <begin position="187"/>
        <end position="210"/>
    </location>
</feature>
<dbReference type="EMBL" id="FR695866">
    <property type="protein sequence ID" value="CBX27702.1"/>
    <property type="molecule type" value="Genomic_DNA"/>
</dbReference>
<dbReference type="GO" id="GO:0016763">
    <property type="term" value="F:pentosyltransferase activity"/>
    <property type="evidence" value="ECO:0007669"/>
    <property type="project" value="TreeGrafter"/>
</dbReference>
<feature type="transmembrane region" description="Helical" evidence="8">
    <location>
        <begin position="302"/>
        <end position="319"/>
    </location>
</feature>
<organism evidence="10">
    <name type="scientific">uncultured Desulfobacterium sp</name>
    <dbReference type="NCBI Taxonomy" id="201089"/>
    <lineage>
        <taxon>Bacteria</taxon>
        <taxon>Pseudomonadati</taxon>
        <taxon>Thermodesulfobacteriota</taxon>
        <taxon>Desulfobacteria</taxon>
        <taxon>Desulfobacterales</taxon>
        <taxon>Desulfobacteriaceae</taxon>
        <taxon>Desulfobacterium</taxon>
        <taxon>environmental samples</taxon>
    </lineage>
</organism>
<sequence>MLIAGIICFSSFLPNDYLGLDDRYAVFAQEMLRNGPTFFPTSYGKPYPDYPATTTLMTYFASLPGGRVTPFTATIPTAIASALILMLIFRIGAIHSLRWGLAGVGFLLLTKTFISLSRCVSPDQFVSMFTALGFYIIYSADMSGNNRRLFWIPFVFAGGFLVRGPIGLIIPAAVVCTYCLMDKKLKLFSTMALSAVLSMVLCSAGLLSAAKYQGGDAFMNDVIQMQVMGRLYEKGHGILYYFSESFYKYAICYPAAIITIIIFWNKIWKREESEYRLLAKLIIWAFIVLIGMSIVSAKKERYILAAMPALALISGWLINGEKDEVRAFKLKQAFLRLCKFIPALACICVVAIGYFNLLNTEINWHVASMLTGILAIGVWVADKHLKSEINEILKMGAGVLTLLILIINISEPYACAIEESRPFVEKVISMQEKRPGRIVLYQLVRDGEALKFLAIYEKPVYPQFIDKAEEITSCRPGSYIIVAEKAFKQLPEKVKTFMTIAYKGKLDGDEYLVLLRKLRE</sequence>
<evidence type="ECO:0000256" key="6">
    <source>
        <dbReference type="ARBA" id="ARBA00022989"/>
    </source>
</evidence>
<keyword evidence="7 8" id="KW-0472">Membrane</keyword>
<keyword evidence="6 8" id="KW-1133">Transmembrane helix</keyword>
<dbReference type="PANTHER" id="PTHR33908:SF3">
    <property type="entry name" value="UNDECAPRENYL PHOSPHATE-ALPHA-4-AMINO-4-DEOXY-L-ARABINOSE ARABINOSYL TRANSFERASE"/>
    <property type="match status" value="1"/>
</dbReference>
<keyword evidence="3" id="KW-0328">Glycosyltransferase</keyword>
<feature type="transmembrane region" description="Helical" evidence="8">
    <location>
        <begin position="362"/>
        <end position="380"/>
    </location>
</feature>
<name>E1YAV8_9BACT</name>
<protein>
    <recommendedName>
        <fullName evidence="9">Glycosyltransferase RgtA/B/C/D-like domain-containing protein</fullName>
    </recommendedName>
</protein>
<dbReference type="AlphaFoldDB" id="E1YAV8"/>
<dbReference type="PANTHER" id="PTHR33908">
    <property type="entry name" value="MANNOSYLTRANSFERASE YKCB-RELATED"/>
    <property type="match status" value="1"/>
</dbReference>
<keyword evidence="5 8" id="KW-0812">Transmembrane</keyword>
<evidence type="ECO:0000259" key="9">
    <source>
        <dbReference type="Pfam" id="PF13231"/>
    </source>
</evidence>
<keyword evidence="2" id="KW-1003">Cell membrane</keyword>
<evidence type="ECO:0000313" key="10">
    <source>
        <dbReference type="EMBL" id="CBX27702.1"/>
    </source>
</evidence>
<dbReference type="Pfam" id="PF13231">
    <property type="entry name" value="PMT_2"/>
    <property type="match status" value="1"/>
</dbReference>
<reference evidence="10" key="1">
    <citation type="journal article" date="2011" name="Environ. Microbiol.">
        <title>Genomic insights into the metabolic potential of the polycyclic aromatic hydrocarbon degrading sulfate-reducing Deltaproteobacterium N47.</title>
        <authorList>
            <person name="Bergmann F."/>
            <person name="Selesi D."/>
            <person name="Weinmaier T."/>
            <person name="Tischler P."/>
            <person name="Rattei T."/>
            <person name="Meckenstock R.U."/>
        </authorList>
    </citation>
    <scope>NUCLEOTIDE SEQUENCE</scope>
</reference>
<dbReference type="InterPro" id="IPR050297">
    <property type="entry name" value="LipidA_mod_glycosyltrf_83"/>
</dbReference>
<feature type="transmembrane region" description="Helical" evidence="8">
    <location>
        <begin position="246"/>
        <end position="265"/>
    </location>
</feature>
<comment type="subcellular location">
    <subcellularLocation>
        <location evidence="1">Cell membrane</location>
        <topology evidence="1">Multi-pass membrane protein</topology>
    </subcellularLocation>
</comment>
<feature type="transmembrane region" description="Helical" evidence="8">
    <location>
        <begin position="392"/>
        <end position="410"/>
    </location>
</feature>
<evidence type="ECO:0000256" key="2">
    <source>
        <dbReference type="ARBA" id="ARBA00022475"/>
    </source>
</evidence>
<dbReference type="InterPro" id="IPR038731">
    <property type="entry name" value="RgtA/B/C-like"/>
</dbReference>
<feature type="transmembrane region" description="Helical" evidence="8">
    <location>
        <begin position="277"/>
        <end position="296"/>
    </location>
</feature>
<dbReference type="GO" id="GO:0009103">
    <property type="term" value="P:lipopolysaccharide biosynthetic process"/>
    <property type="evidence" value="ECO:0007669"/>
    <property type="project" value="UniProtKB-ARBA"/>
</dbReference>
<evidence type="ECO:0000256" key="4">
    <source>
        <dbReference type="ARBA" id="ARBA00022679"/>
    </source>
</evidence>